<dbReference type="Pfam" id="PF03663">
    <property type="entry name" value="Glyco_hydro_76"/>
    <property type="match status" value="1"/>
</dbReference>
<dbReference type="GO" id="GO:0005975">
    <property type="term" value="P:carbohydrate metabolic process"/>
    <property type="evidence" value="ECO:0007669"/>
    <property type="project" value="InterPro"/>
</dbReference>
<dbReference type="EMBL" id="KN834819">
    <property type="protein sequence ID" value="KIK54171.1"/>
    <property type="molecule type" value="Genomic_DNA"/>
</dbReference>
<keyword evidence="2" id="KW-1185">Reference proteome</keyword>
<dbReference type="Gene3D" id="1.50.10.20">
    <property type="match status" value="1"/>
</dbReference>
<dbReference type="AlphaFoldDB" id="A0A0D0BHC0"/>
<dbReference type="SUPFAM" id="SSF48208">
    <property type="entry name" value="Six-hairpin glycosidases"/>
    <property type="match status" value="1"/>
</dbReference>
<accession>A0A0D0BHC0</accession>
<feature type="non-terminal residue" evidence="1">
    <location>
        <position position="78"/>
    </location>
</feature>
<feature type="non-terminal residue" evidence="1">
    <location>
        <position position="1"/>
    </location>
</feature>
<evidence type="ECO:0000313" key="1">
    <source>
        <dbReference type="EMBL" id="KIK54171.1"/>
    </source>
</evidence>
<sequence length="78" mass="8239">LISLSALLAETTSNQTYLDAAQNSAAFIHAHLYNIEGVVQDSISARQNDSCSTSDSTGPYNAGLMIEGLATLYSVTKN</sequence>
<evidence type="ECO:0000313" key="2">
    <source>
        <dbReference type="Proteomes" id="UP000053593"/>
    </source>
</evidence>
<organism evidence="1 2">
    <name type="scientific">Collybiopsis luxurians FD-317 M1</name>
    <dbReference type="NCBI Taxonomy" id="944289"/>
    <lineage>
        <taxon>Eukaryota</taxon>
        <taxon>Fungi</taxon>
        <taxon>Dikarya</taxon>
        <taxon>Basidiomycota</taxon>
        <taxon>Agaricomycotina</taxon>
        <taxon>Agaricomycetes</taxon>
        <taxon>Agaricomycetidae</taxon>
        <taxon>Agaricales</taxon>
        <taxon>Marasmiineae</taxon>
        <taxon>Omphalotaceae</taxon>
        <taxon>Collybiopsis</taxon>
        <taxon>Collybiopsis luxurians</taxon>
    </lineage>
</organism>
<dbReference type="OrthoDB" id="3068171at2759"/>
<protein>
    <submittedName>
        <fullName evidence="1">Uncharacterized protein</fullName>
    </submittedName>
</protein>
<gene>
    <name evidence="1" type="ORF">GYMLUDRAFT_106454</name>
</gene>
<name>A0A0D0BHC0_9AGAR</name>
<dbReference type="Proteomes" id="UP000053593">
    <property type="component" value="Unassembled WGS sequence"/>
</dbReference>
<proteinExistence type="predicted"/>
<reference evidence="1 2" key="1">
    <citation type="submission" date="2014-04" db="EMBL/GenBank/DDBJ databases">
        <title>Evolutionary Origins and Diversification of the Mycorrhizal Mutualists.</title>
        <authorList>
            <consortium name="DOE Joint Genome Institute"/>
            <consortium name="Mycorrhizal Genomics Consortium"/>
            <person name="Kohler A."/>
            <person name="Kuo A."/>
            <person name="Nagy L.G."/>
            <person name="Floudas D."/>
            <person name="Copeland A."/>
            <person name="Barry K.W."/>
            <person name="Cichocki N."/>
            <person name="Veneault-Fourrey C."/>
            <person name="LaButti K."/>
            <person name="Lindquist E.A."/>
            <person name="Lipzen A."/>
            <person name="Lundell T."/>
            <person name="Morin E."/>
            <person name="Murat C."/>
            <person name="Riley R."/>
            <person name="Ohm R."/>
            <person name="Sun H."/>
            <person name="Tunlid A."/>
            <person name="Henrissat B."/>
            <person name="Grigoriev I.V."/>
            <person name="Hibbett D.S."/>
            <person name="Martin F."/>
        </authorList>
    </citation>
    <scope>NUCLEOTIDE SEQUENCE [LARGE SCALE GENOMIC DNA]</scope>
    <source>
        <strain evidence="1 2">FD-317 M1</strain>
    </source>
</reference>
<dbReference type="InterPro" id="IPR005198">
    <property type="entry name" value="Glyco_hydro_76"/>
</dbReference>
<dbReference type="InterPro" id="IPR008928">
    <property type="entry name" value="6-hairpin_glycosidase_sf"/>
</dbReference>
<dbReference type="HOGENOM" id="CLU_2628531_0_0_1"/>